<reference evidence="6 7" key="1">
    <citation type="submission" date="2017-03" db="EMBL/GenBank/DDBJ databases">
        <title>Genome analysis of strain PAMC 26577.</title>
        <authorList>
            <person name="Oh H.-M."/>
            <person name="Yang J.-A."/>
        </authorList>
    </citation>
    <scope>NUCLEOTIDE SEQUENCE [LARGE SCALE GENOMIC DNA]</scope>
    <source>
        <strain evidence="6 7">PAMC 26577</strain>
    </source>
</reference>
<dbReference type="InterPro" id="IPR000847">
    <property type="entry name" value="LysR_HTH_N"/>
</dbReference>
<comment type="caution">
    <text evidence="6">The sequence shown here is derived from an EMBL/GenBank/DDBJ whole genome shotgun (WGS) entry which is preliminary data.</text>
</comment>
<evidence type="ECO:0000313" key="6">
    <source>
        <dbReference type="EMBL" id="OTP74188.1"/>
    </source>
</evidence>
<dbReference type="InterPro" id="IPR005119">
    <property type="entry name" value="LysR_subst-bd"/>
</dbReference>
<feature type="domain" description="HTH lysR-type" evidence="5">
    <location>
        <begin position="14"/>
        <end position="71"/>
    </location>
</feature>
<organism evidence="6 7">
    <name type="scientific">Caballeronia sordidicola</name>
    <name type="common">Burkholderia sordidicola</name>
    <dbReference type="NCBI Taxonomy" id="196367"/>
    <lineage>
        <taxon>Bacteria</taxon>
        <taxon>Pseudomonadati</taxon>
        <taxon>Pseudomonadota</taxon>
        <taxon>Betaproteobacteria</taxon>
        <taxon>Burkholderiales</taxon>
        <taxon>Burkholderiaceae</taxon>
        <taxon>Caballeronia</taxon>
    </lineage>
</organism>
<comment type="similarity">
    <text evidence="1">Belongs to the LysR transcriptional regulatory family.</text>
</comment>
<dbReference type="InterPro" id="IPR036390">
    <property type="entry name" value="WH_DNA-bd_sf"/>
</dbReference>
<dbReference type="Gene3D" id="1.10.10.10">
    <property type="entry name" value="Winged helix-like DNA-binding domain superfamily/Winged helix DNA-binding domain"/>
    <property type="match status" value="1"/>
</dbReference>
<name>A0A242MS71_CABSO</name>
<evidence type="ECO:0000313" key="7">
    <source>
        <dbReference type="Proteomes" id="UP000195221"/>
    </source>
</evidence>
<evidence type="ECO:0000256" key="3">
    <source>
        <dbReference type="ARBA" id="ARBA00023125"/>
    </source>
</evidence>
<gene>
    <name evidence="6" type="ORF">PAMC26577_16345</name>
</gene>
<dbReference type="Proteomes" id="UP000195221">
    <property type="component" value="Unassembled WGS sequence"/>
</dbReference>
<dbReference type="CDD" id="cd05466">
    <property type="entry name" value="PBP2_LTTR_substrate"/>
    <property type="match status" value="1"/>
</dbReference>
<keyword evidence="3" id="KW-0238">DNA-binding</keyword>
<dbReference type="PANTHER" id="PTHR30126">
    <property type="entry name" value="HTH-TYPE TRANSCRIPTIONAL REGULATOR"/>
    <property type="match status" value="1"/>
</dbReference>
<dbReference type="Pfam" id="PF03466">
    <property type="entry name" value="LysR_substrate"/>
    <property type="match status" value="1"/>
</dbReference>
<dbReference type="EMBL" id="NBTZ01000067">
    <property type="protein sequence ID" value="OTP74188.1"/>
    <property type="molecule type" value="Genomic_DNA"/>
</dbReference>
<dbReference type="InterPro" id="IPR036388">
    <property type="entry name" value="WH-like_DNA-bd_sf"/>
</dbReference>
<sequence length="299" mass="32899">MSRAPMKKMDLTERDLRSLRVFCAAAQASGFAAAERALSMSKASISRHINEVEAHLGLKLCERGPGGFQLTEGGEVALRVALQALEALERIKPEVDAVRGVLSGPLLLGTSEHVLTHEGCRISEALGELHRIAPLVRPSLSVMTFSDLGAALTERRVQIAIRGAYKRIRAFRHYPLFTETHRVFYRPAASGEIHANSDTRVLPLVYRPHPFVEDALATQGFTQGLEVSGLEAVAMMVATGRYVGLLPEHYAAQLSPRYEFAVLPESPFYSMPFCAIVEEARPLTRSAEAFLNLLLEAHR</sequence>
<dbReference type="PROSITE" id="PS50931">
    <property type="entry name" value="HTH_LYSR"/>
    <property type="match status" value="1"/>
</dbReference>
<evidence type="ECO:0000256" key="2">
    <source>
        <dbReference type="ARBA" id="ARBA00023015"/>
    </source>
</evidence>
<protein>
    <submittedName>
        <fullName evidence="6">Transcriptional regulator, LysR family</fullName>
    </submittedName>
</protein>
<dbReference type="SUPFAM" id="SSF46785">
    <property type="entry name" value="Winged helix' DNA-binding domain"/>
    <property type="match status" value="1"/>
</dbReference>
<dbReference type="SUPFAM" id="SSF53850">
    <property type="entry name" value="Periplasmic binding protein-like II"/>
    <property type="match status" value="1"/>
</dbReference>
<dbReference type="GO" id="GO:0000976">
    <property type="term" value="F:transcription cis-regulatory region binding"/>
    <property type="evidence" value="ECO:0007669"/>
    <property type="project" value="TreeGrafter"/>
</dbReference>
<evidence type="ECO:0000256" key="1">
    <source>
        <dbReference type="ARBA" id="ARBA00009437"/>
    </source>
</evidence>
<dbReference type="AlphaFoldDB" id="A0A242MS71"/>
<proteinExistence type="inferred from homology"/>
<dbReference type="GO" id="GO:0003700">
    <property type="term" value="F:DNA-binding transcription factor activity"/>
    <property type="evidence" value="ECO:0007669"/>
    <property type="project" value="InterPro"/>
</dbReference>
<keyword evidence="4" id="KW-0804">Transcription</keyword>
<keyword evidence="2" id="KW-0805">Transcription regulation</keyword>
<dbReference type="Pfam" id="PF00126">
    <property type="entry name" value="HTH_1"/>
    <property type="match status" value="1"/>
</dbReference>
<evidence type="ECO:0000256" key="4">
    <source>
        <dbReference type="ARBA" id="ARBA00023163"/>
    </source>
</evidence>
<evidence type="ECO:0000259" key="5">
    <source>
        <dbReference type="PROSITE" id="PS50931"/>
    </source>
</evidence>
<dbReference type="PANTHER" id="PTHR30126:SF98">
    <property type="entry name" value="HTH-TYPE TRANSCRIPTIONAL ACTIVATOR BAUR"/>
    <property type="match status" value="1"/>
</dbReference>
<accession>A0A242MS71</accession>
<dbReference type="Gene3D" id="3.40.190.290">
    <property type="match status" value="1"/>
</dbReference>